<dbReference type="PANTHER" id="PTHR42673:SF4">
    <property type="entry name" value="MALEYLACETOACETATE ISOMERASE"/>
    <property type="match status" value="1"/>
</dbReference>
<name>A0A2R4XN40_9BURK</name>
<dbReference type="AlphaFoldDB" id="A0A2R4XN40"/>
<dbReference type="Gene3D" id="3.40.30.10">
    <property type="entry name" value="Glutaredoxin"/>
    <property type="match status" value="1"/>
</dbReference>
<evidence type="ECO:0000259" key="1">
    <source>
        <dbReference type="PROSITE" id="PS50404"/>
    </source>
</evidence>
<dbReference type="GO" id="GO:0016034">
    <property type="term" value="F:maleylacetoacetate isomerase activity"/>
    <property type="evidence" value="ECO:0007669"/>
    <property type="project" value="TreeGrafter"/>
</dbReference>
<reference evidence="2 3" key="1">
    <citation type="submission" date="2018-04" db="EMBL/GenBank/DDBJ databases">
        <title>Bordetella sp. HZ20 isolated from seawater.</title>
        <authorList>
            <person name="Sun C."/>
        </authorList>
    </citation>
    <scope>NUCLEOTIDE SEQUENCE [LARGE SCALE GENOMIC DNA]</scope>
    <source>
        <strain evidence="2 3">HZ20</strain>
    </source>
</reference>
<dbReference type="InterPro" id="IPR036249">
    <property type="entry name" value="Thioredoxin-like_sf"/>
</dbReference>
<dbReference type="SUPFAM" id="SSF47616">
    <property type="entry name" value="GST C-terminal domain-like"/>
    <property type="match status" value="1"/>
</dbReference>
<dbReference type="Pfam" id="PF13409">
    <property type="entry name" value="GST_N_2"/>
    <property type="match status" value="1"/>
</dbReference>
<dbReference type="PROSITE" id="PS50404">
    <property type="entry name" value="GST_NTER"/>
    <property type="match status" value="1"/>
</dbReference>
<organism evidence="2 3">
    <name type="scientific">Orrella marina</name>
    <dbReference type="NCBI Taxonomy" id="2163011"/>
    <lineage>
        <taxon>Bacteria</taxon>
        <taxon>Pseudomonadati</taxon>
        <taxon>Pseudomonadota</taxon>
        <taxon>Betaproteobacteria</taxon>
        <taxon>Burkholderiales</taxon>
        <taxon>Alcaligenaceae</taxon>
        <taxon>Orrella</taxon>
    </lineage>
</organism>
<dbReference type="InterPro" id="IPR004045">
    <property type="entry name" value="Glutathione_S-Trfase_N"/>
</dbReference>
<dbReference type="PANTHER" id="PTHR42673">
    <property type="entry name" value="MALEYLACETOACETATE ISOMERASE"/>
    <property type="match status" value="1"/>
</dbReference>
<dbReference type="Proteomes" id="UP000244571">
    <property type="component" value="Chromosome"/>
</dbReference>
<gene>
    <name evidence="2" type="ORF">DBV39_17365</name>
</gene>
<dbReference type="SFLD" id="SFLDG00358">
    <property type="entry name" value="Main_(cytGST)"/>
    <property type="match status" value="1"/>
</dbReference>
<dbReference type="EMBL" id="CP028901">
    <property type="protein sequence ID" value="AWB35213.1"/>
    <property type="molecule type" value="Genomic_DNA"/>
</dbReference>
<protein>
    <submittedName>
        <fullName evidence="2">Glutathione S-transferase</fullName>
    </submittedName>
</protein>
<dbReference type="Gene3D" id="1.20.1050.10">
    <property type="match status" value="1"/>
</dbReference>
<evidence type="ECO:0000313" key="2">
    <source>
        <dbReference type="EMBL" id="AWB35213.1"/>
    </source>
</evidence>
<dbReference type="SUPFAM" id="SSF52833">
    <property type="entry name" value="Thioredoxin-like"/>
    <property type="match status" value="1"/>
</dbReference>
<dbReference type="GO" id="GO:0006749">
    <property type="term" value="P:glutathione metabolic process"/>
    <property type="evidence" value="ECO:0007669"/>
    <property type="project" value="TreeGrafter"/>
</dbReference>
<proteinExistence type="predicted"/>
<dbReference type="Pfam" id="PF13410">
    <property type="entry name" value="GST_C_2"/>
    <property type="match status" value="1"/>
</dbReference>
<sequence>MLELAIGNLNYSSWSMRAWLLLQHFNIPFRERYLRFDGFEPDSVFKQSALALSATGKVPVLIDGDLVVWDSLAIAEYLAEQYPDRPLWPAERSLRAQARSVCAQMHSDFAALRTACPMNIEADLRQTGALIWRDHPEVRRDVAQIESLWEISRALSGGPFLFREFSIADAFFAPVCMRIRGYGLPVSKQSDDYINRVATTPAVAQWVQRARAENDFLAFEEPYRLGR</sequence>
<dbReference type="CDD" id="cd03043">
    <property type="entry name" value="GST_N_1"/>
    <property type="match status" value="1"/>
</dbReference>
<dbReference type="SFLD" id="SFLDS00019">
    <property type="entry name" value="Glutathione_Transferase_(cytos"/>
    <property type="match status" value="1"/>
</dbReference>
<accession>A0A2R4XN40</accession>
<dbReference type="GO" id="GO:0006559">
    <property type="term" value="P:L-phenylalanine catabolic process"/>
    <property type="evidence" value="ECO:0007669"/>
    <property type="project" value="TreeGrafter"/>
</dbReference>
<evidence type="ECO:0000313" key="3">
    <source>
        <dbReference type="Proteomes" id="UP000244571"/>
    </source>
</evidence>
<dbReference type="InterPro" id="IPR040079">
    <property type="entry name" value="Glutathione_S-Trfase"/>
</dbReference>
<feature type="domain" description="GST N-terminal" evidence="1">
    <location>
        <begin position="2"/>
        <end position="86"/>
    </location>
</feature>
<dbReference type="GO" id="GO:0004364">
    <property type="term" value="F:glutathione transferase activity"/>
    <property type="evidence" value="ECO:0007669"/>
    <property type="project" value="TreeGrafter"/>
</dbReference>
<dbReference type="InterPro" id="IPR036282">
    <property type="entry name" value="Glutathione-S-Trfase_C_sf"/>
</dbReference>
<keyword evidence="2" id="KW-0808">Transferase</keyword>
<dbReference type="OrthoDB" id="9799538at2"/>
<keyword evidence="3" id="KW-1185">Reference proteome</keyword>
<dbReference type="KEGG" id="boz:DBV39_17365"/>
<dbReference type="RefSeq" id="WP_108622623.1">
    <property type="nucleotide sequence ID" value="NZ_CP028901.1"/>
</dbReference>
<dbReference type="CDD" id="cd03194">
    <property type="entry name" value="GST_C_3"/>
    <property type="match status" value="1"/>
</dbReference>